<organism evidence="1 2">
    <name type="scientific">Nostoc cf. commune SO-36</name>
    <dbReference type="NCBI Taxonomy" id="449208"/>
    <lineage>
        <taxon>Bacteria</taxon>
        <taxon>Bacillati</taxon>
        <taxon>Cyanobacteriota</taxon>
        <taxon>Cyanophyceae</taxon>
        <taxon>Nostocales</taxon>
        <taxon>Nostocaceae</taxon>
        <taxon>Nostoc</taxon>
    </lineage>
</organism>
<dbReference type="RefSeq" id="WP_251956341.1">
    <property type="nucleotide sequence ID" value="NZ_AP025732.1"/>
</dbReference>
<dbReference type="EMBL" id="AP025732">
    <property type="protein sequence ID" value="BDI18812.1"/>
    <property type="molecule type" value="Genomic_DNA"/>
</dbReference>
<evidence type="ECO:0000313" key="1">
    <source>
        <dbReference type="EMBL" id="BDI18812.1"/>
    </source>
</evidence>
<dbReference type="Proteomes" id="UP001055453">
    <property type="component" value="Chromosome"/>
</dbReference>
<sequence>MTSSEPIGFVLGTKEATPLEFWIAVDAKKVLRLDDVVEVRTQRPDGGGIVRFYGVLDDVRTQYERAQFDTDTFLVAKEGILILRF</sequence>
<accession>A0ABN6QA27</accession>
<evidence type="ECO:0000313" key="2">
    <source>
        <dbReference type="Proteomes" id="UP001055453"/>
    </source>
</evidence>
<reference evidence="1" key="1">
    <citation type="submission" date="2022-04" db="EMBL/GenBank/DDBJ databases">
        <title>Complete genome sequence of a cyanobacterium, Nostoc sp. SO-36, isolated in Antarctica.</title>
        <authorList>
            <person name="Kanesaki Y."/>
            <person name="Effendi D."/>
            <person name="Sakamoto T."/>
            <person name="Ohtani S."/>
            <person name="Awai K."/>
        </authorList>
    </citation>
    <scope>NUCLEOTIDE SEQUENCE</scope>
    <source>
        <strain evidence="1">SO-36</strain>
    </source>
</reference>
<proteinExistence type="predicted"/>
<keyword evidence="2" id="KW-1185">Reference proteome</keyword>
<protein>
    <submittedName>
        <fullName evidence="1">Uncharacterized protein</fullName>
    </submittedName>
</protein>
<gene>
    <name evidence="1" type="ORF">ANSO36C_46140</name>
</gene>
<name>A0ABN6QA27_NOSCO</name>